<proteinExistence type="predicted"/>
<dbReference type="GO" id="GO:0016491">
    <property type="term" value="F:oxidoreductase activity"/>
    <property type="evidence" value="ECO:0007669"/>
    <property type="project" value="UniProtKB-KW"/>
</dbReference>
<accession>A0A642V7X3</accession>
<dbReference type="PANTHER" id="PTHR47706">
    <property type="entry name" value="NMRA-LIKE FAMILY PROTEIN"/>
    <property type="match status" value="1"/>
</dbReference>
<keyword evidence="1" id="KW-0521">NADP</keyword>
<dbReference type="Gene3D" id="3.40.50.720">
    <property type="entry name" value="NAD(P)-binding Rossmann-like Domain"/>
    <property type="match status" value="1"/>
</dbReference>
<evidence type="ECO:0000313" key="5">
    <source>
        <dbReference type="Proteomes" id="UP000761534"/>
    </source>
</evidence>
<sequence length="279" mass="31097">MPPIVAVVGVTGRLGAEVLDALCIEAYNGSYMRPIRAFTRDPQRMYPRPEVEFYNSDFADIELLCASLIGVDVVIDLTANCISSIPLIDAAADMGVSLFFLSDYSIIVPAEYSVINATRHRDIQHARSKQLMKSVAIKSGVFADNLLKLEQFNLNIEGSHLQFTTTWIADIAKFVAQVASTSPQSLPEVIKIHGDSVSLNQISRPSRPIVTWTETKYRADESARRLKQCTNLSRAEKLQAITKIFTAILVNPYNRSLVDYSKSNSNSLADITWSKWHKI</sequence>
<dbReference type="OrthoDB" id="9974981at2759"/>
<feature type="domain" description="NmrA-like" evidence="3">
    <location>
        <begin position="5"/>
        <end position="202"/>
    </location>
</feature>
<keyword evidence="2" id="KW-0560">Oxidoreductase</keyword>
<dbReference type="Pfam" id="PF05368">
    <property type="entry name" value="NmrA"/>
    <property type="match status" value="1"/>
</dbReference>
<name>A0A642V7X3_9ASCO</name>
<dbReference type="EMBL" id="SWFS01000134">
    <property type="protein sequence ID" value="KAA8915863.1"/>
    <property type="molecule type" value="Genomic_DNA"/>
</dbReference>
<comment type="caution">
    <text evidence="4">The sequence shown here is derived from an EMBL/GenBank/DDBJ whole genome shotgun (WGS) entry which is preliminary data.</text>
</comment>
<organism evidence="4 5">
    <name type="scientific">Trichomonascus ciferrii</name>
    <dbReference type="NCBI Taxonomy" id="44093"/>
    <lineage>
        <taxon>Eukaryota</taxon>
        <taxon>Fungi</taxon>
        <taxon>Dikarya</taxon>
        <taxon>Ascomycota</taxon>
        <taxon>Saccharomycotina</taxon>
        <taxon>Dipodascomycetes</taxon>
        <taxon>Dipodascales</taxon>
        <taxon>Trichomonascaceae</taxon>
        <taxon>Trichomonascus</taxon>
        <taxon>Trichomonascus ciferrii complex</taxon>
    </lineage>
</organism>
<evidence type="ECO:0000256" key="2">
    <source>
        <dbReference type="ARBA" id="ARBA00023002"/>
    </source>
</evidence>
<dbReference type="InterPro" id="IPR051609">
    <property type="entry name" value="NmrA/Isoflavone_reductase-like"/>
</dbReference>
<dbReference type="SUPFAM" id="SSF51735">
    <property type="entry name" value="NAD(P)-binding Rossmann-fold domains"/>
    <property type="match status" value="1"/>
</dbReference>
<gene>
    <name evidence="4" type="ORF">TRICI_001988</name>
</gene>
<reference evidence="4" key="1">
    <citation type="journal article" date="2019" name="G3 (Bethesda)">
        <title>Genome Assemblies of Two Rare Opportunistic Yeast Pathogens: Diutina rugosa (syn. Candida rugosa) and Trichomonascus ciferrii (syn. Candida ciferrii).</title>
        <authorList>
            <person name="Mixao V."/>
            <person name="Saus E."/>
            <person name="Hansen A.P."/>
            <person name="Lass-Florl C."/>
            <person name="Gabaldon T."/>
        </authorList>
    </citation>
    <scope>NUCLEOTIDE SEQUENCE</scope>
    <source>
        <strain evidence="4">CBS 4856</strain>
    </source>
</reference>
<evidence type="ECO:0000313" key="4">
    <source>
        <dbReference type="EMBL" id="KAA8915863.1"/>
    </source>
</evidence>
<evidence type="ECO:0000259" key="3">
    <source>
        <dbReference type="Pfam" id="PF05368"/>
    </source>
</evidence>
<dbReference type="InterPro" id="IPR008030">
    <property type="entry name" value="NmrA-like"/>
</dbReference>
<evidence type="ECO:0000256" key="1">
    <source>
        <dbReference type="ARBA" id="ARBA00022857"/>
    </source>
</evidence>
<dbReference type="Proteomes" id="UP000761534">
    <property type="component" value="Unassembled WGS sequence"/>
</dbReference>
<dbReference type="InterPro" id="IPR036291">
    <property type="entry name" value="NAD(P)-bd_dom_sf"/>
</dbReference>
<dbReference type="AlphaFoldDB" id="A0A642V7X3"/>
<dbReference type="VEuPathDB" id="FungiDB:TRICI_001988"/>
<dbReference type="PANTHER" id="PTHR47706:SF9">
    <property type="entry name" value="NMRA-LIKE DOMAIN-CONTAINING PROTEIN-RELATED"/>
    <property type="match status" value="1"/>
</dbReference>
<keyword evidence="5" id="KW-1185">Reference proteome</keyword>
<protein>
    <recommendedName>
        <fullName evidence="3">NmrA-like domain-containing protein</fullName>
    </recommendedName>
</protein>